<dbReference type="Proteomes" id="UP000010959">
    <property type="component" value="Unassembled WGS sequence"/>
</dbReference>
<feature type="transmembrane region" description="Helical" evidence="1">
    <location>
        <begin position="6"/>
        <end position="28"/>
    </location>
</feature>
<name>L7CN54_RHOBT</name>
<comment type="caution">
    <text evidence="2">The sequence shown here is derived from an EMBL/GenBank/DDBJ whole genome shotgun (WGS) entry which is preliminary data.</text>
</comment>
<evidence type="ECO:0000313" key="3">
    <source>
        <dbReference type="Proteomes" id="UP000010959"/>
    </source>
</evidence>
<keyword evidence="1" id="KW-0472">Membrane</keyword>
<reference evidence="2 3" key="1">
    <citation type="journal article" date="2013" name="Mar. Genomics">
        <title>Expression of sulfatases in Rhodopirellula baltica and the diversity of sulfatases in the genus Rhodopirellula.</title>
        <authorList>
            <person name="Wegner C.E."/>
            <person name="Richter-Heitmann T."/>
            <person name="Klindworth A."/>
            <person name="Klockow C."/>
            <person name="Richter M."/>
            <person name="Achstetter T."/>
            <person name="Glockner F.O."/>
            <person name="Harder J."/>
        </authorList>
    </citation>
    <scope>NUCLEOTIDE SEQUENCE [LARGE SCALE GENOMIC DNA]</scope>
    <source>
        <strain evidence="2 3">SWK14</strain>
    </source>
</reference>
<protein>
    <submittedName>
        <fullName evidence="2">Uncharacterized protein</fullName>
    </submittedName>
</protein>
<gene>
    <name evidence="2" type="ORF">RBSWK_00765</name>
</gene>
<organism evidence="2 3">
    <name type="scientific">Rhodopirellula baltica SWK14</name>
    <dbReference type="NCBI Taxonomy" id="993516"/>
    <lineage>
        <taxon>Bacteria</taxon>
        <taxon>Pseudomonadati</taxon>
        <taxon>Planctomycetota</taxon>
        <taxon>Planctomycetia</taxon>
        <taxon>Pirellulales</taxon>
        <taxon>Pirellulaceae</taxon>
        <taxon>Rhodopirellula</taxon>
    </lineage>
</organism>
<keyword evidence="1" id="KW-1133">Transmembrane helix</keyword>
<proteinExistence type="predicted"/>
<keyword evidence="1" id="KW-0812">Transmembrane</keyword>
<dbReference type="EMBL" id="AMWG01000017">
    <property type="protein sequence ID" value="ELP35290.1"/>
    <property type="molecule type" value="Genomic_DNA"/>
</dbReference>
<evidence type="ECO:0000313" key="2">
    <source>
        <dbReference type="EMBL" id="ELP35290.1"/>
    </source>
</evidence>
<dbReference type="AlphaFoldDB" id="L7CN54"/>
<dbReference type="PATRIC" id="fig|993516.3.peg.819"/>
<accession>L7CN54</accession>
<evidence type="ECO:0000256" key="1">
    <source>
        <dbReference type="SAM" id="Phobius"/>
    </source>
</evidence>
<sequence>MLGIRSRYQIIALCILGLSTLIVSNFNAPFRRRDENMRVMVVTAYDEFSSNSHGTH</sequence>